<dbReference type="RefSeq" id="XP_037189308.1">
    <property type="nucleotide sequence ID" value="XM_037340085.1"/>
</dbReference>
<name>A0A8H6EFK4_9HELO</name>
<evidence type="ECO:0000313" key="1">
    <source>
        <dbReference type="EMBL" id="KAF5870361.1"/>
    </source>
</evidence>
<dbReference type="Proteomes" id="UP000531561">
    <property type="component" value="Unassembled WGS sequence"/>
</dbReference>
<dbReference type="GeneID" id="59263777"/>
<dbReference type="GO" id="GO:0005739">
    <property type="term" value="C:mitochondrion"/>
    <property type="evidence" value="ECO:0007669"/>
    <property type="project" value="InterPro"/>
</dbReference>
<dbReference type="PANTHER" id="PTHR34561:SF1">
    <property type="entry name" value="NADH DEHYDROGENASE [UBIQUINONE] 1 ALPHA SUBCOMPLEX ASSEMBLY FACTOR 8"/>
    <property type="match status" value="1"/>
</dbReference>
<dbReference type="EMBL" id="JABFCT010000014">
    <property type="protein sequence ID" value="KAF5870361.1"/>
    <property type="molecule type" value="Genomic_DNA"/>
</dbReference>
<evidence type="ECO:0000313" key="2">
    <source>
        <dbReference type="Proteomes" id="UP000531561"/>
    </source>
</evidence>
<proteinExistence type="predicted"/>
<dbReference type="PANTHER" id="PTHR34561">
    <property type="entry name" value="NADH DEHYDROGENASE [UBIQUINONE] 1 ALPHA SUBCOMPLEX ASSEMBLY FACTOR 8"/>
    <property type="match status" value="1"/>
</dbReference>
<protein>
    <submittedName>
        <fullName evidence="1">Uncharacterized protein</fullName>
    </submittedName>
</protein>
<sequence>MPPRTTQIRPIEKFAQAVAKCSTEASLYGKCIVADYNSVHKDKCLTEFMRLKDCYLVSVFNSYFHQYCS</sequence>
<dbReference type="OrthoDB" id="3821113at2759"/>
<reference evidence="1 2" key="1">
    <citation type="journal article" date="2020" name="Phytopathology">
        <title>A high-quality genome resource of Botrytis fragariae, a new and rapidly spreading fungal pathogen causing strawberry gray mold in the U.S.A.</title>
        <authorList>
            <person name="Wu Y."/>
            <person name="Saski C.A."/>
            <person name="Schnabel G."/>
            <person name="Xiao S."/>
            <person name="Hu M."/>
        </authorList>
    </citation>
    <scope>NUCLEOTIDE SEQUENCE [LARGE SCALE GENOMIC DNA]</scope>
    <source>
        <strain evidence="1 2">BVB16</strain>
    </source>
</reference>
<dbReference type="GO" id="GO:0032981">
    <property type="term" value="P:mitochondrial respiratory chain complex I assembly"/>
    <property type="evidence" value="ECO:0007669"/>
    <property type="project" value="InterPro"/>
</dbReference>
<dbReference type="AlphaFoldDB" id="A0A8H6EFK4"/>
<comment type="caution">
    <text evidence="1">The sequence shown here is derived from an EMBL/GenBank/DDBJ whole genome shotgun (WGS) entry which is preliminary data.</text>
</comment>
<organism evidence="1 2">
    <name type="scientific">Botrytis fragariae</name>
    <dbReference type="NCBI Taxonomy" id="1964551"/>
    <lineage>
        <taxon>Eukaryota</taxon>
        <taxon>Fungi</taxon>
        <taxon>Dikarya</taxon>
        <taxon>Ascomycota</taxon>
        <taxon>Pezizomycotina</taxon>
        <taxon>Leotiomycetes</taxon>
        <taxon>Helotiales</taxon>
        <taxon>Sclerotiniaceae</taxon>
        <taxon>Botrytis</taxon>
    </lineage>
</organism>
<keyword evidence="2" id="KW-1185">Reference proteome</keyword>
<accession>A0A8H6EFK4</accession>
<gene>
    <name evidence="1" type="ORF">Bfra_009745</name>
</gene>
<dbReference type="InterPro" id="IPR034595">
    <property type="entry name" value="NDUFAF8"/>
</dbReference>